<keyword evidence="3" id="KW-1185">Reference proteome</keyword>
<reference evidence="3" key="1">
    <citation type="submission" date="2006-10" db="EMBL/GenBank/DDBJ databases">
        <authorList>
            <person name="Heidelberg J."/>
            <person name="Sebastian Y."/>
        </authorList>
    </citation>
    <scope>NUCLEOTIDE SEQUENCE [LARGE SCALE GENOMIC DNA]</scope>
    <source>
        <strain evidence="3">EX25</strain>
    </source>
</reference>
<evidence type="ECO:0000259" key="1">
    <source>
        <dbReference type="SMART" id="SM00829"/>
    </source>
</evidence>
<dbReference type="PANTHER" id="PTHR43677">
    <property type="entry name" value="SHORT-CHAIN DEHYDROGENASE/REDUCTASE"/>
    <property type="match status" value="1"/>
</dbReference>
<organism evidence="2 3">
    <name type="scientific">Vibrio antiquarius (strain Ex25)</name>
    <dbReference type="NCBI Taxonomy" id="150340"/>
    <lineage>
        <taxon>Bacteria</taxon>
        <taxon>Pseudomonadati</taxon>
        <taxon>Pseudomonadota</taxon>
        <taxon>Gammaproteobacteria</taxon>
        <taxon>Vibrionales</taxon>
        <taxon>Vibrionaceae</taxon>
        <taxon>Vibrio</taxon>
        <taxon>Vibrio diabolicus subgroup</taxon>
    </lineage>
</organism>
<dbReference type="InterPro" id="IPR011032">
    <property type="entry name" value="GroES-like_sf"/>
</dbReference>
<dbReference type="PANTHER" id="PTHR43677:SF1">
    <property type="entry name" value="ACRYLYL-COA REDUCTASE ACUI-RELATED"/>
    <property type="match status" value="1"/>
</dbReference>
<sequence length="340" mass="36404">MWQLSHANAISENLMFNALVLNQEDKRTIASIEQIDETQLPEGDVLVEVDYSSLNYKDGLAITGKGKIIRNFPMVPGIDLAGTVVSSEDSRYQAGDKVVLTGWGVGENHWGGMAQRARLKADWLVPLPKGLDSKKAMMVGTAGFTGMLCVQALLDAGIKPEAGEILVTGASGGVGSVAVTLLAQLGYKVAAVTGRVETNGPLLEKLGASRIIDRTEFEEPARPLEKQVWAGAVDTVGSKVLAKVLAQMDYNSAVAACGLAGGFELPTTVMPFILRNVRLQGVDSVMCPTEKRIAAWEKLVELLPDSYFEQACTEVELAEAPKYAEDITNGQVTGRVVIKL</sequence>
<dbReference type="Pfam" id="PF08240">
    <property type="entry name" value="ADH_N"/>
    <property type="match status" value="1"/>
</dbReference>
<gene>
    <name evidence="2" type="ORF">VEx25_0010</name>
</gene>
<dbReference type="CDD" id="cd08288">
    <property type="entry name" value="MDR_yhdh"/>
    <property type="match status" value="1"/>
</dbReference>
<dbReference type="Gene3D" id="3.40.50.720">
    <property type="entry name" value="NAD(P)-binding Rossmann-like Domain"/>
    <property type="match status" value="1"/>
</dbReference>
<accession>A0ABM9WRL2</accession>
<dbReference type="EMBL" id="DS267854">
    <property type="protein sequence ID" value="EDN56004.1"/>
    <property type="molecule type" value="Genomic_DNA"/>
</dbReference>
<dbReference type="InterPro" id="IPR051397">
    <property type="entry name" value="Zn-ADH-like_protein"/>
</dbReference>
<dbReference type="InterPro" id="IPR036291">
    <property type="entry name" value="NAD(P)-bd_dom_sf"/>
</dbReference>
<name>A0ABM9WRL2_VIBAE</name>
<dbReference type="Pfam" id="PF00107">
    <property type="entry name" value="ADH_zinc_N"/>
    <property type="match status" value="1"/>
</dbReference>
<dbReference type="InterPro" id="IPR013149">
    <property type="entry name" value="ADH-like_C"/>
</dbReference>
<proteinExistence type="predicted"/>
<dbReference type="SMART" id="SM00829">
    <property type="entry name" value="PKS_ER"/>
    <property type="match status" value="1"/>
</dbReference>
<dbReference type="Gene3D" id="3.90.180.10">
    <property type="entry name" value="Medium-chain alcohol dehydrogenases, catalytic domain"/>
    <property type="match status" value="1"/>
</dbReference>
<dbReference type="SUPFAM" id="SSF51735">
    <property type="entry name" value="NAD(P)-binding Rossmann-fold domains"/>
    <property type="match status" value="1"/>
</dbReference>
<dbReference type="NCBIfam" id="TIGR02823">
    <property type="entry name" value="oxido_YhdH"/>
    <property type="match status" value="1"/>
</dbReference>
<dbReference type="SUPFAM" id="SSF50129">
    <property type="entry name" value="GroES-like"/>
    <property type="match status" value="1"/>
</dbReference>
<dbReference type="InterPro" id="IPR014188">
    <property type="entry name" value="Acrylyl-CoA_reductase_AcuI"/>
</dbReference>
<dbReference type="InterPro" id="IPR020843">
    <property type="entry name" value="ER"/>
</dbReference>
<protein>
    <submittedName>
        <fullName evidence="2">Quinone oxidoreductase, YhdH/YhfP family</fullName>
    </submittedName>
</protein>
<feature type="domain" description="Enoyl reductase (ER)" evidence="1">
    <location>
        <begin position="27"/>
        <end position="338"/>
    </location>
</feature>
<evidence type="ECO:0000313" key="2">
    <source>
        <dbReference type="EMBL" id="EDN56004.1"/>
    </source>
</evidence>
<evidence type="ECO:0000313" key="3">
    <source>
        <dbReference type="Proteomes" id="UP000242664"/>
    </source>
</evidence>
<dbReference type="InterPro" id="IPR013154">
    <property type="entry name" value="ADH-like_N"/>
</dbReference>
<dbReference type="Proteomes" id="UP000242664">
    <property type="component" value="Unassembled WGS sequence"/>
</dbReference>